<feature type="transmembrane region" description="Helical" evidence="6">
    <location>
        <begin position="125"/>
        <end position="146"/>
    </location>
</feature>
<organism evidence="7 8">
    <name type="scientific">Mycena venus</name>
    <dbReference type="NCBI Taxonomy" id="2733690"/>
    <lineage>
        <taxon>Eukaryota</taxon>
        <taxon>Fungi</taxon>
        <taxon>Dikarya</taxon>
        <taxon>Basidiomycota</taxon>
        <taxon>Agaricomycotina</taxon>
        <taxon>Agaricomycetes</taxon>
        <taxon>Agaricomycetidae</taxon>
        <taxon>Agaricales</taxon>
        <taxon>Marasmiineae</taxon>
        <taxon>Mycenaceae</taxon>
        <taxon>Mycena</taxon>
    </lineage>
</organism>
<evidence type="ECO:0000256" key="1">
    <source>
        <dbReference type="ARBA" id="ARBA00004141"/>
    </source>
</evidence>
<dbReference type="PANTHER" id="PTHR48022:SF64">
    <property type="entry name" value="MAJOR FACILITATOR SUPERFAMILY (MFS) PROFILE DOMAIN-CONTAINING PROTEIN"/>
    <property type="match status" value="1"/>
</dbReference>
<keyword evidence="8" id="KW-1185">Reference proteome</keyword>
<dbReference type="SUPFAM" id="SSF103473">
    <property type="entry name" value="MFS general substrate transporter"/>
    <property type="match status" value="1"/>
</dbReference>
<evidence type="ECO:0000256" key="4">
    <source>
        <dbReference type="ARBA" id="ARBA00023136"/>
    </source>
</evidence>
<feature type="transmembrane region" description="Helical" evidence="6">
    <location>
        <begin position="95"/>
        <end position="119"/>
    </location>
</feature>
<dbReference type="InterPro" id="IPR005828">
    <property type="entry name" value="MFS_sugar_transport-like"/>
</dbReference>
<proteinExistence type="predicted"/>
<dbReference type="OrthoDB" id="2986425at2759"/>
<dbReference type="GO" id="GO:0016020">
    <property type="term" value="C:membrane"/>
    <property type="evidence" value="ECO:0007669"/>
    <property type="project" value="UniProtKB-SubCell"/>
</dbReference>
<reference evidence="7" key="1">
    <citation type="submission" date="2020-05" db="EMBL/GenBank/DDBJ databases">
        <title>Mycena genomes resolve the evolution of fungal bioluminescence.</title>
        <authorList>
            <person name="Tsai I.J."/>
        </authorList>
    </citation>
    <scope>NUCLEOTIDE SEQUENCE</scope>
    <source>
        <strain evidence="7">CCC161011</strain>
    </source>
</reference>
<dbReference type="AlphaFoldDB" id="A0A8H6U1Q4"/>
<dbReference type="GO" id="GO:0005351">
    <property type="term" value="F:carbohydrate:proton symporter activity"/>
    <property type="evidence" value="ECO:0007669"/>
    <property type="project" value="TreeGrafter"/>
</dbReference>
<gene>
    <name evidence="7" type="ORF">MVEN_02565200</name>
</gene>
<evidence type="ECO:0000313" key="7">
    <source>
        <dbReference type="EMBL" id="KAF7328253.1"/>
    </source>
</evidence>
<evidence type="ECO:0000256" key="2">
    <source>
        <dbReference type="ARBA" id="ARBA00022692"/>
    </source>
</evidence>
<dbReference type="Proteomes" id="UP000620124">
    <property type="component" value="Unassembled WGS sequence"/>
</dbReference>
<evidence type="ECO:0000256" key="3">
    <source>
        <dbReference type="ARBA" id="ARBA00022989"/>
    </source>
</evidence>
<dbReference type="EMBL" id="JACAZI010000037">
    <property type="protein sequence ID" value="KAF7328253.1"/>
    <property type="molecule type" value="Genomic_DNA"/>
</dbReference>
<dbReference type="InterPro" id="IPR036259">
    <property type="entry name" value="MFS_trans_sf"/>
</dbReference>
<keyword evidence="4 6" id="KW-0472">Membrane</keyword>
<comment type="subcellular location">
    <subcellularLocation>
        <location evidence="1">Membrane</location>
        <topology evidence="1">Multi-pass membrane protein</topology>
    </subcellularLocation>
</comment>
<dbReference type="Pfam" id="PF00083">
    <property type="entry name" value="Sugar_tr"/>
    <property type="match status" value="1"/>
</dbReference>
<keyword evidence="3 6" id="KW-1133">Transmembrane helix</keyword>
<dbReference type="InterPro" id="IPR050360">
    <property type="entry name" value="MFS_Sugar_Transporters"/>
</dbReference>
<evidence type="ECO:0000256" key="6">
    <source>
        <dbReference type="SAM" id="Phobius"/>
    </source>
</evidence>
<dbReference type="Gene3D" id="1.20.1250.20">
    <property type="entry name" value="MFS general substrate transporter like domains"/>
    <property type="match status" value="1"/>
</dbReference>
<sequence>MARGPVERVKGANAYADLMDPRRRWYNNRLVTASTSGYDGSMMNGLQSLPQWEDHFTFPTKEKLGLPSSIQNIGALAGYPFARYLSDFIERRPTVFIGALLTVIVTAIQTTSQSVGMFIGARFRIGFGLTFAASAAPMIVFAFAYLSCPLSSHLTDVVDSAAWATFGSSKIHNTWAWWLPSALQAVPSLVQLLMEAQALKILSYYHADGDESDPLVRYELEEIMAAMKLDRTSEHGREMTRQEGEIEREAAEVESRYSSAGSEKRLWWGEIGRLVELLNESMPYGALENRGRFL</sequence>
<accession>A0A8H6U1Q4</accession>
<protein>
    <submittedName>
        <fullName evidence="7">MFS domain-containing protein</fullName>
    </submittedName>
</protein>
<comment type="caution">
    <text evidence="7">The sequence shown here is derived from an EMBL/GenBank/DDBJ whole genome shotgun (WGS) entry which is preliminary data.</text>
</comment>
<keyword evidence="2 6" id="KW-0812">Transmembrane</keyword>
<name>A0A8H6U1Q4_9AGAR</name>
<evidence type="ECO:0000313" key="8">
    <source>
        <dbReference type="Proteomes" id="UP000620124"/>
    </source>
</evidence>
<evidence type="ECO:0000256" key="5">
    <source>
        <dbReference type="SAM" id="MobiDB-lite"/>
    </source>
</evidence>
<dbReference type="PANTHER" id="PTHR48022">
    <property type="entry name" value="PLASTIDIC GLUCOSE TRANSPORTER 4"/>
    <property type="match status" value="1"/>
</dbReference>
<feature type="region of interest" description="Disordered" evidence="5">
    <location>
        <begin position="234"/>
        <end position="254"/>
    </location>
</feature>